<evidence type="ECO:0000256" key="1">
    <source>
        <dbReference type="SAM" id="Phobius"/>
    </source>
</evidence>
<dbReference type="AlphaFoldDB" id="A0A948W744"/>
<dbReference type="EMBL" id="JAHJDP010000053">
    <property type="protein sequence ID" value="MBU2691271.1"/>
    <property type="molecule type" value="Genomic_DNA"/>
</dbReference>
<proteinExistence type="predicted"/>
<keyword evidence="1" id="KW-1133">Transmembrane helix</keyword>
<organism evidence="2 3">
    <name type="scientific">Eiseniibacteriota bacterium</name>
    <dbReference type="NCBI Taxonomy" id="2212470"/>
    <lineage>
        <taxon>Bacteria</taxon>
        <taxon>Candidatus Eiseniibacteriota</taxon>
    </lineage>
</organism>
<accession>A0A948W744</accession>
<dbReference type="Proteomes" id="UP000777784">
    <property type="component" value="Unassembled WGS sequence"/>
</dbReference>
<gene>
    <name evidence="2" type="ORF">KJ970_10100</name>
</gene>
<comment type="caution">
    <text evidence="2">The sequence shown here is derived from an EMBL/GenBank/DDBJ whole genome shotgun (WGS) entry which is preliminary data.</text>
</comment>
<feature type="transmembrane region" description="Helical" evidence="1">
    <location>
        <begin position="255"/>
        <end position="273"/>
    </location>
</feature>
<sequence length="285" mass="32249">MAEVHKKHWYEHMLAIDRRILYLFVFIAVLVPALFPFGLPIKITPEVQAVYDRIEAMQPGEIVMFPLEYDPSTAAELEPMAFAMLRHAFSRNLRVLACCLSSTGVSLVEDEIARVAREYDKEYGSDYVYLGYQPYPAIVIMTMGENFRTPFPLDYYGTSLDSLPMMKKTKNYDDVSMVFTINATSGIDYWIIYGQGRYKFPLGLGSAAVMATNYYQYVQSGQLFGIISGLRGAAEYEILIGQGNVARKGMDVQSVAHALIIIFILLGNIAFLVERRRARHLTEEA</sequence>
<reference evidence="2" key="1">
    <citation type="submission" date="2021-05" db="EMBL/GenBank/DDBJ databases">
        <title>Energy efficiency and biological interactions define the core microbiome of deep oligotrophic groundwater.</title>
        <authorList>
            <person name="Mehrshad M."/>
            <person name="Lopez-Fernandez M."/>
            <person name="Bell E."/>
            <person name="Bernier-Latmani R."/>
            <person name="Bertilsson S."/>
            <person name="Dopson M."/>
        </authorList>
    </citation>
    <scope>NUCLEOTIDE SEQUENCE</scope>
    <source>
        <strain evidence="2">Modern_marine.mb.64</strain>
    </source>
</reference>
<name>A0A948W744_UNCEI</name>
<keyword evidence="1" id="KW-0812">Transmembrane</keyword>
<protein>
    <submittedName>
        <fullName evidence="2">Uncharacterized protein</fullName>
    </submittedName>
</protein>
<keyword evidence="1" id="KW-0472">Membrane</keyword>
<evidence type="ECO:0000313" key="3">
    <source>
        <dbReference type="Proteomes" id="UP000777784"/>
    </source>
</evidence>
<evidence type="ECO:0000313" key="2">
    <source>
        <dbReference type="EMBL" id="MBU2691271.1"/>
    </source>
</evidence>
<feature type="transmembrane region" description="Helical" evidence="1">
    <location>
        <begin position="20"/>
        <end position="39"/>
    </location>
</feature>